<organism evidence="2 3">
    <name type="scientific">Micromonospora zamorensis</name>
    <dbReference type="NCBI Taxonomy" id="709883"/>
    <lineage>
        <taxon>Bacteria</taxon>
        <taxon>Bacillati</taxon>
        <taxon>Actinomycetota</taxon>
        <taxon>Actinomycetes</taxon>
        <taxon>Micromonosporales</taxon>
        <taxon>Micromonosporaceae</taxon>
        <taxon>Micromonospora</taxon>
    </lineage>
</organism>
<feature type="region of interest" description="Disordered" evidence="1">
    <location>
        <begin position="72"/>
        <end position="102"/>
    </location>
</feature>
<dbReference type="Proteomes" id="UP001346877">
    <property type="component" value="Chromosome"/>
</dbReference>
<dbReference type="EMBL" id="CP107941">
    <property type="protein sequence ID" value="WUI83754.1"/>
    <property type="molecule type" value="Genomic_DNA"/>
</dbReference>
<feature type="region of interest" description="Disordered" evidence="1">
    <location>
        <begin position="890"/>
        <end position="928"/>
    </location>
</feature>
<feature type="region of interest" description="Disordered" evidence="1">
    <location>
        <begin position="389"/>
        <end position="414"/>
    </location>
</feature>
<evidence type="ECO:0000256" key="1">
    <source>
        <dbReference type="SAM" id="MobiDB-lite"/>
    </source>
</evidence>
<feature type="region of interest" description="Disordered" evidence="1">
    <location>
        <begin position="135"/>
        <end position="157"/>
    </location>
</feature>
<feature type="region of interest" description="Disordered" evidence="1">
    <location>
        <begin position="1032"/>
        <end position="1055"/>
    </location>
</feature>
<feature type="region of interest" description="Disordered" evidence="1">
    <location>
        <begin position="711"/>
        <end position="731"/>
    </location>
</feature>
<dbReference type="Gene3D" id="2.60.450.20">
    <property type="match status" value="5"/>
</dbReference>
<feature type="region of interest" description="Disordered" evidence="1">
    <location>
        <begin position="965"/>
        <end position="1002"/>
    </location>
</feature>
<protein>
    <recommendedName>
        <fullName evidence="4">YD repeat-containing protein</fullName>
    </recommendedName>
</protein>
<feature type="region of interest" description="Disordered" evidence="1">
    <location>
        <begin position="1483"/>
        <end position="1503"/>
    </location>
</feature>
<feature type="region of interest" description="Disordered" evidence="1">
    <location>
        <begin position="1224"/>
        <end position="1245"/>
    </location>
</feature>
<name>A0ABZ1PI17_9ACTN</name>
<dbReference type="RefSeq" id="WP_328373193.1">
    <property type="nucleotide sequence ID" value="NZ_CP107941.1"/>
</dbReference>
<dbReference type="Gene3D" id="1.10.287.1060">
    <property type="entry name" value="ESAT-6-like"/>
    <property type="match status" value="1"/>
</dbReference>
<feature type="region of interest" description="Disordered" evidence="1">
    <location>
        <begin position="517"/>
        <end position="543"/>
    </location>
</feature>
<dbReference type="InterPro" id="IPR036689">
    <property type="entry name" value="ESAT-6-like_sf"/>
</dbReference>
<feature type="region of interest" description="Disordered" evidence="1">
    <location>
        <begin position="1"/>
        <end position="38"/>
    </location>
</feature>
<reference evidence="2 3" key="1">
    <citation type="submission" date="2022-10" db="EMBL/GenBank/DDBJ databases">
        <title>The complete genomes of actinobacterial strains from the NBC collection.</title>
        <authorList>
            <person name="Joergensen T.S."/>
            <person name="Alvarez Arevalo M."/>
            <person name="Sterndorff E.B."/>
            <person name="Faurdal D."/>
            <person name="Vuksanovic O."/>
            <person name="Mourched A.-S."/>
            <person name="Charusanti P."/>
            <person name="Shaw S."/>
            <person name="Blin K."/>
            <person name="Weber T."/>
        </authorList>
    </citation>
    <scope>NUCLEOTIDE SEQUENCE [LARGE SCALE GENOMIC DNA]</scope>
    <source>
        <strain evidence="2 3">NBC_00396</strain>
    </source>
</reference>
<keyword evidence="3" id="KW-1185">Reference proteome</keyword>
<feature type="region of interest" description="Disordered" evidence="1">
    <location>
        <begin position="645"/>
        <end position="671"/>
    </location>
</feature>
<feature type="region of interest" description="Disordered" evidence="1">
    <location>
        <begin position="777"/>
        <end position="798"/>
    </location>
</feature>
<gene>
    <name evidence="2" type="ORF">OG375_05270</name>
</gene>
<sequence length="1762" mass="180713">MTADGASFDRFTSDGRPTHGTVPGSDGQPAQEVSIAYGGDGSSTWTYADGTTVDRNAAGGITREVSADGATFDGFTADGRPTHGTVPGADGQPAQDVSIAYGPDGSSTWTYADGTTVDRNAAGGITREVTADGASFDGFTADGRPTHGTLPGSDGQPAQAVDIAYGGDGSSTWSYADGTSVDRNAAGGIRREVTADGATFDGFTADGRPTHGTLPGSDGQPAQAVDIAYGGDGSSTWTYADGTKVDRDAVGGVTREVSADGASFDRFTGDGKPTHGTVPGSDGQLAQEVDIAYGGDGSSTWTYADGTKVDRDAAGDVTREVSADGASFDGFTADGKPTHGTVPGADGQPAQEVSIAYGGDGSSTWTYADGTTVDRNAAGDVTREVSADGASFDRFTADGRPTHGTVPGADGQPAQEVDIAYGGDGSSTWTYADGTTVDRSAAGGVTREVSADGATFDRFNADGKPTHGTVPGADGQLAQEVSIAYGGDGSSTWTYADGTKVDRNAAGDVTREVSADGATFDRFTPDGKPTHGTVPGADGQPAQDVSIAYGSDGSSTWTYADGTTVDRSAAGDVTREVSADGASFDRFTADGRPTHGTVPGTDGQPAQAVDITYGPDGSSTWTYADGTAVDRSAAGDVTREVTADGASFDRFNGDGKPTHGTVPGSDGQPAQDVDIAYGADGSSTWTYADGTKVDRNAAGDVTREVSADGATFDRFTPEGKPTHGTVPGADGQSAQEVSIAYGGDGSSTWTYADGTKVDRNAAGDVTREVSADGATFDRFTADGKPTHGTVPGSDGQPAQDVDIAYGSDGSSTWTYAEGTKVDRNAAGDVTREVSADGATFDRFTADGKPTHGTVPGSDGQPAQDVSITYGPDGSSTWTYADGTTVDRNAAGDVTREVSADGATFDRFTADGKPTHGTVPGSDGQPAQDVDIAYGSDGSSTWTYAEGTKVDRNAAGDVTREVSADGATFDRFTADGKPTHGTVPGSDGQPAQDVSITYGPDGSSTWTYADGTTVDRNAAGDVTREVTADGATFDRFTADGKPTHGTVPGADGQPAQDVSIAYGGDGSSTWTYADGTKVDRNAAGDVTREVSADGATFDRFNGDGKPTHGTVPGTDGQPAQAVDIAYGGDGSSTWTYADGTKVDRNPDGVVVRQTTAEGTVFDRFDGDGKPTHGTVPGTDGQPAQDVSIAYGADGSSTWTYADGTKVDRDAAGDVTREVSADGATFDRFNADGKPTHGTVPGSDGQPAQAVDIAYGGDGSSTWTYADGAKVDRNPDGVVVRQTTAEGTVFDRFNGDGKPTHGTVPGSDGQPAQAVDITYGGDGSSTWTYADGAKVDRNPDGVVVRQTTAEGTVFDRFNGDGKPTHGTVPGQGGGPGQQVDITYGADGSSVWSYQGDGSKVFSAADGTVTRQELKDGSVFDQFNGDGRPTHGTVPGQDGGPGQQVDITYGADGSSVWSYQGDGTKVYRNAEGDTTRQVLKDGTTFDQFDAEGNPTRGTAPSTNGQPAQQITITYAPDGSSTWKYGDGTTIQRNPAGVVTGMQAGGWTFDTFDGQGRPTHATEDGKNNAVDIKYAADGSSVWTYRDGTVVSRNPDGDVVLMQADGWIYDVFDGQGRPLHGSKDGKSITISYGADGLTTLMYDPKNGVVTDGNGKPVAVIVDGKRYEYAVQIPLLGESIGSLRKQRDSVESSLNAMAIHLQSIRESWNSPAGDKYEALTTDLKKLTTDTRGLLDDALTAMQKSYETYVAAEGANLKSMTAETRMTQR</sequence>
<dbReference type="InterPro" id="IPR047002">
    <property type="entry name" value="Tcp10_C_sf"/>
</dbReference>
<feature type="region of interest" description="Disordered" evidence="1">
    <location>
        <begin position="262"/>
        <end position="282"/>
    </location>
</feature>
<dbReference type="SUPFAM" id="SSF140453">
    <property type="entry name" value="EsxAB dimer-like"/>
    <property type="match status" value="1"/>
</dbReference>
<evidence type="ECO:0000313" key="2">
    <source>
        <dbReference type="EMBL" id="WUI83754.1"/>
    </source>
</evidence>
<feature type="compositionally biased region" description="Polar residues" evidence="1">
    <location>
        <begin position="1492"/>
        <end position="1503"/>
    </location>
</feature>
<evidence type="ECO:0008006" key="4">
    <source>
        <dbReference type="Google" id="ProtNLM"/>
    </source>
</evidence>
<accession>A0ABZ1PI17</accession>
<evidence type="ECO:0000313" key="3">
    <source>
        <dbReference type="Proteomes" id="UP001346877"/>
    </source>
</evidence>
<proteinExistence type="predicted"/>
<feature type="region of interest" description="Disordered" evidence="1">
    <location>
        <begin position="841"/>
        <end position="864"/>
    </location>
</feature>
<feature type="region of interest" description="Disordered" evidence="1">
    <location>
        <begin position="581"/>
        <end position="607"/>
    </location>
</feature>